<dbReference type="InterPro" id="IPR002893">
    <property type="entry name" value="Znf_MYND"/>
</dbReference>
<name>A0A9P5TU11_GYMJU</name>
<evidence type="ECO:0000256" key="3">
    <source>
        <dbReference type="ARBA" id="ARBA00022833"/>
    </source>
</evidence>
<feature type="domain" description="MYND-type" evidence="4">
    <location>
        <begin position="3"/>
        <end position="28"/>
    </location>
</feature>
<dbReference type="Pfam" id="PF01753">
    <property type="entry name" value="zf-MYND"/>
    <property type="match status" value="1"/>
</dbReference>
<protein>
    <recommendedName>
        <fullName evidence="4">MYND-type domain-containing protein</fullName>
    </recommendedName>
</protein>
<sequence length="226" mass="25959">MKRCSSALTYCSKECQTASWKLSHKFSCKIHPSIASPDDPDKPVSKAGQPKKFTEEWMELQVDKELSRWLQLWRSCFQAWTTIALDLPNHPKDRYTTRRSTRQPEDDPAKQYEVIDASVVKISDVFAANPDIEVNIDPTDFTRFRFVVILQNYKGEPKRLRLVQWNDPNSDTWRSIGKEESAQLAAGWSEVLVYSLENYSPAKVEQMLGKRGRKIVNSGLSDQSNS</sequence>
<gene>
    <name evidence="5" type="ORF">CPB84DRAFT_1841899</name>
</gene>
<dbReference type="Proteomes" id="UP000724874">
    <property type="component" value="Unassembled WGS sequence"/>
</dbReference>
<keyword evidence="2" id="KW-0863">Zinc-finger</keyword>
<evidence type="ECO:0000313" key="5">
    <source>
        <dbReference type="EMBL" id="KAF8912221.1"/>
    </source>
</evidence>
<organism evidence="5 6">
    <name type="scientific">Gymnopilus junonius</name>
    <name type="common">Spectacular rustgill mushroom</name>
    <name type="synonym">Gymnopilus spectabilis subsp. junonius</name>
    <dbReference type="NCBI Taxonomy" id="109634"/>
    <lineage>
        <taxon>Eukaryota</taxon>
        <taxon>Fungi</taxon>
        <taxon>Dikarya</taxon>
        <taxon>Basidiomycota</taxon>
        <taxon>Agaricomycotina</taxon>
        <taxon>Agaricomycetes</taxon>
        <taxon>Agaricomycetidae</taxon>
        <taxon>Agaricales</taxon>
        <taxon>Agaricineae</taxon>
        <taxon>Hymenogastraceae</taxon>
        <taxon>Gymnopilus</taxon>
    </lineage>
</organism>
<dbReference type="GO" id="GO:0008270">
    <property type="term" value="F:zinc ion binding"/>
    <property type="evidence" value="ECO:0007669"/>
    <property type="project" value="UniProtKB-KW"/>
</dbReference>
<evidence type="ECO:0000313" key="6">
    <source>
        <dbReference type="Proteomes" id="UP000724874"/>
    </source>
</evidence>
<evidence type="ECO:0000256" key="1">
    <source>
        <dbReference type="ARBA" id="ARBA00022723"/>
    </source>
</evidence>
<proteinExistence type="predicted"/>
<reference evidence="5" key="1">
    <citation type="submission" date="2020-11" db="EMBL/GenBank/DDBJ databases">
        <authorList>
            <consortium name="DOE Joint Genome Institute"/>
            <person name="Ahrendt S."/>
            <person name="Riley R."/>
            <person name="Andreopoulos W."/>
            <person name="LaButti K."/>
            <person name="Pangilinan J."/>
            <person name="Ruiz-duenas F.J."/>
            <person name="Barrasa J.M."/>
            <person name="Sanchez-Garcia M."/>
            <person name="Camarero S."/>
            <person name="Miyauchi S."/>
            <person name="Serrano A."/>
            <person name="Linde D."/>
            <person name="Babiker R."/>
            <person name="Drula E."/>
            <person name="Ayuso-Fernandez I."/>
            <person name="Pacheco R."/>
            <person name="Padilla G."/>
            <person name="Ferreira P."/>
            <person name="Barriuso J."/>
            <person name="Kellner H."/>
            <person name="Castanera R."/>
            <person name="Alfaro M."/>
            <person name="Ramirez L."/>
            <person name="Pisabarro A.G."/>
            <person name="Kuo A."/>
            <person name="Tritt A."/>
            <person name="Lipzen A."/>
            <person name="He G."/>
            <person name="Yan M."/>
            <person name="Ng V."/>
            <person name="Cullen D."/>
            <person name="Martin F."/>
            <person name="Rosso M.-N."/>
            <person name="Henrissat B."/>
            <person name="Hibbett D."/>
            <person name="Martinez A.T."/>
            <person name="Grigoriev I.V."/>
        </authorList>
    </citation>
    <scope>NUCLEOTIDE SEQUENCE</scope>
    <source>
        <strain evidence="5">AH 44721</strain>
    </source>
</reference>
<comment type="caution">
    <text evidence="5">The sequence shown here is derived from an EMBL/GenBank/DDBJ whole genome shotgun (WGS) entry which is preliminary data.</text>
</comment>
<dbReference type="OrthoDB" id="9922773at2759"/>
<keyword evidence="6" id="KW-1185">Reference proteome</keyword>
<dbReference type="Gene3D" id="6.10.140.2220">
    <property type="match status" value="1"/>
</dbReference>
<accession>A0A9P5TU11</accession>
<dbReference type="AlphaFoldDB" id="A0A9P5TU11"/>
<dbReference type="SUPFAM" id="SSF144232">
    <property type="entry name" value="HIT/MYND zinc finger-like"/>
    <property type="match status" value="1"/>
</dbReference>
<keyword evidence="3" id="KW-0862">Zinc</keyword>
<evidence type="ECO:0000259" key="4">
    <source>
        <dbReference type="Pfam" id="PF01753"/>
    </source>
</evidence>
<keyword evidence="1" id="KW-0479">Metal-binding</keyword>
<dbReference type="EMBL" id="JADNYJ010000003">
    <property type="protein sequence ID" value="KAF8912221.1"/>
    <property type="molecule type" value="Genomic_DNA"/>
</dbReference>
<evidence type="ECO:0000256" key="2">
    <source>
        <dbReference type="ARBA" id="ARBA00022771"/>
    </source>
</evidence>